<reference evidence="1" key="1">
    <citation type="submission" date="2018-02" db="EMBL/GenBank/DDBJ databases">
        <title>Rhizophora mucronata_Transcriptome.</title>
        <authorList>
            <person name="Meera S.P."/>
            <person name="Sreeshan A."/>
            <person name="Augustine A."/>
        </authorList>
    </citation>
    <scope>NUCLEOTIDE SEQUENCE</scope>
    <source>
        <tissue evidence="1">Leaf</tissue>
    </source>
</reference>
<dbReference type="AlphaFoldDB" id="A0A2P2Q1D8"/>
<name>A0A2P2Q1D8_RHIMU</name>
<evidence type="ECO:0000313" key="1">
    <source>
        <dbReference type="EMBL" id="MBX60811.1"/>
    </source>
</evidence>
<proteinExistence type="predicted"/>
<organism evidence="1">
    <name type="scientific">Rhizophora mucronata</name>
    <name type="common">Asiatic mangrove</name>
    <dbReference type="NCBI Taxonomy" id="61149"/>
    <lineage>
        <taxon>Eukaryota</taxon>
        <taxon>Viridiplantae</taxon>
        <taxon>Streptophyta</taxon>
        <taxon>Embryophyta</taxon>
        <taxon>Tracheophyta</taxon>
        <taxon>Spermatophyta</taxon>
        <taxon>Magnoliopsida</taxon>
        <taxon>eudicotyledons</taxon>
        <taxon>Gunneridae</taxon>
        <taxon>Pentapetalae</taxon>
        <taxon>rosids</taxon>
        <taxon>fabids</taxon>
        <taxon>Malpighiales</taxon>
        <taxon>Rhizophoraceae</taxon>
        <taxon>Rhizophora</taxon>
    </lineage>
</organism>
<sequence>MLASSILLSGFTVMCLTLVYLNDFREPLLL</sequence>
<protein>
    <submittedName>
        <fullName evidence="1">Uncharacterized protein</fullName>
    </submittedName>
</protein>
<accession>A0A2P2Q1D8</accession>
<dbReference type="EMBL" id="GGEC01080327">
    <property type="protein sequence ID" value="MBX60811.1"/>
    <property type="molecule type" value="Transcribed_RNA"/>
</dbReference>